<dbReference type="PANTHER" id="PTHR12147:SF26">
    <property type="entry name" value="PEPTIDASE M28 DOMAIN-CONTAINING PROTEIN"/>
    <property type="match status" value="1"/>
</dbReference>
<dbReference type="Proteomes" id="UP001166021">
    <property type="component" value="Unassembled WGS sequence"/>
</dbReference>
<evidence type="ECO:0000256" key="1">
    <source>
        <dbReference type="SAM" id="SignalP"/>
    </source>
</evidence>
<feature type="chain" id="PRO_5045440661" evidence="1">
    <location>
        <begin position="22"/>
        <end position="498"/>
    </location>
</feature>
<sequence length="498" mass="55115">MKIARTFLMYTVLIVTTIVTAQTDAEIAAETVDKNEIEGHIYFLADDALKGRATGSPELKIAASYLANTLRSYGVKPNPGNGTYYQNMDLYHFFLQEEIELSFNGQSYPEVVAFDIDAIDSEEEAVYLDYGLEKDYKGKDVKGKIIIAKAGTPEASELRPAMGSRAPKRELAIQHGARGLIEVGAFDPKLWPRFKHAFEERTSLTEGKKEALPLYLWVQTTPENLAKLGTESVPLKITSSGIHKEKIKTQNVIGVLEGTDPKLKEEYIIYSAHYDHIGIGRPDAKGDSIFNGARDNAIGTTVVLTMAENLAKYPTKRSALFILFTGEELGLLGSRYYVEHPVIPLNQMIYCFNTDGGGYNNTSLATIAGLNRTTAKDKMIQGAKTFGLTALDIDEVAPEEGLFDRSDNVSFAKVGIPAPTYSTGFDAFDDEINKYYHQAADEADSLDYDYLVKFYQGYILSGRSIANDPERPYWIKGDKYEAAGNALYGKVPEVPIKD</sequence>
<feature type="signal peptide" evidence="1">
    <location>
        <begin position="1"/>
        <end position="21"/>
    </location>
</feature>
<gene>
    <name evidence="3" type="ORF">HPE56_00675</name>
</gene>
<dbReference type="Gene3D" id="3.40.630.10">
    <property type="entry name" value="Zn peptidases"/>
    <property type="match status" value="1"/>
</dbReference>
<organism evidence="3 4">
    <name type="scientific">Maribacter aquimaris</name>
    <dbReference type="NCBI Taxonomy" id="2737171"/>
    <lineage>
        <taxon>Bacteria</taxon>
        <taxon>Pseudomonadati</taxon>
        <taxon>Bacteroidota</taxon>
        <taxon>Flavobacteriia</taxon>
        <taxon>Flavobacteriales</taxon>
        <taxon>Flavobacteriaceae</taxon>
        <taxon>Maribacter</taxon>
    </lineage>
</organism>
<evidence type="ECO:0000259" key="2">
    <source>
        <dbReference type="Pfam" id="PF04389"/>
    </source>
</evidence>
<dbReference type="PANTHER" id="PTHR12147">
    <property type="entry name" value="METALLOPEPTIDASE M28 FAMILY MEMBER"/>
    <property type="match status" value="1"/>
</dbReference>
<evidence type="ECO:0000313" key="4">
    <source>
        <dbReference type="Proteomes" id="UP001166021"/>
    </source>
</evidence>
<feature type="domain" description="Peptidase M28" evidence="2">
    <location>
        <begin position="251"/>
        <end position="454"/>
    </location>
</feature>
<dbReference type="SUPFAM" id="SSF52025">
    <property type="entry name" value="PA domain"/>
    <property type="match status" value="1"/>
</dbReference>
<keyword evidence="4" id="KW-1185">Reference proteome</keyword>
<accession>A0ABR7UVG0</accession>
<protein>
    <submittedName>
        <fullName evidence="3">M28 family peptidase</fullName>
    </submittedName>
</protein>
<reference evidence="3" key="1">
    <citation type="submission" date="2020-05" db="EMBL/GenBank/DDBJ databases">
        <title>The draft genome sequence of Maribacter sp. ANRC-HE7.</title>
        <authorList>
            <person name="Mu L."/>
        </authorList>
    </citation>
    <scope>NUCLEOTIDE SEQUENCE</scope>
    <source>
        <strain evidence="3">ANRC-HE7</strain>
    </source>
</reference>
<name>A0ABR7UVG0_9FLAO</name>
<keyword evidence="1" id="KW-0732">Signal</keyword>
<dbReference type="Gene3D" id="3.50.30.30">
    <property type="match status" value="1"/>
</dbReference>
<dbReference type="InterPro" id="IPR045175">
    <property type="entry name" value="M28_fam"/>
</dbReference>
<dbReference type="EMBL" id="JABTCF010000001">
    <property type="protein sequence ID" value="MBD0776293.1"/>
    <property type="molecule type" value="Genomic_DNA"/>
</dbReference>
<dbReference type="RefSeq" id="WP_188241850.1">
    <property type="nucleotide sequence ID" value="NZ_JABTCF010000001.1"/>
</dbReference>
<comment type="caution">
    <text evidence="3">The sequence shown here is derived from an EMBL/GenBank/DDBJ whole genome shotgun (WGS) entry which is preliminary data.</text>
</comment>
<dbReference type="SUPFAM" id="SSF53187">
    <property type="entry name" value="Zn-dependent exopeptidases"/>
    <property type="match status" value="1"/>
</dbReference>
<dbReference type="InterPro" id="IPR046450">
    <property type="entry name" value="PA_dom_sf"/>
</dbReference>
<dbReference type="InterPro" id="IPR007484">
    <property type="entry name" value="Peptidase_M28"/>
</dbReference>
<evidence type="ECO:0000313" key="3">
    <source>
        <dbReference type="EMBL" id="MBD0776293.1"/>
    </source>
</evidence>
<proteinExistence type="predicted"/>
<dbReference type="Pfam" id="PF04389">
    <property type="entry name" value="Peptidase_M28"/>
    <property type="match status" value="1"/>
</dbReference>